<keyword evidence="2" id="KW-1185">Reference proteome</keyword>
<accession>A0A138ZYH1</accession>
<gene>
    <name evidence="1" type="ORF">M427DRAFT_140755</name>
</gene>
<protein>
    <submittedName>
        <fullName evidence="1">Uncharacterized protein</fullName>
    </submittedName>
</protein>
<evidence type="ECO:0000313" key="1">
    <source>
        <dbReference type="EMBL" id="KXS09530.1"/>
    </source>
</evidence>
<dbReference type="Proteomes" id="UP000070544">
    <property type="component" value="Unassembled WGS sequence"/>
</dbReference>
<proteinExistence type="predicted"/>
<organism evidence="1 2">
    <name type="scientific">Gonapodya prolifera (strain JEL478)</name>
    <name type="common">Monoblepharis prolifera</name>
    <dbReference type="NCBI Taxonomy" id="1344416"/>
    <lineage>
        <taxon>Eukaryota</taxon>
        <taxon>Fungi</taxon>
        <taxon>Fungi incertae sedis</taxon>
        <taxon>Chytridiomycota</taxon>
        <taxon>Chytridiomycota incertae sedis</taxon>
        <taxon>Monoblepharidomycetes</taxon>
        <taxon>Monoblepharidales</taxon>
        <taxon>Gonapodyaceae</taxon>
        <taxon>Gonapodya</taxon>
    </lineage>
</organism>
<dbReference type="AlphaFoldDB" id="A0A138ZYH1"/>
<sequence length="129" mass="14290">MNVRALTEPRPFFLTLYSKSRALLCSTTSAQELMLRTCCAGYDMSSHLSEETVDAAVMPARSIVFALAASQIPGYAFEQGTGGSKWATIFLTVMMILQFIWNNQTAVNGESRPLYAWARDGAPWWITSP</sequence>
<dbReference type="EMBL" id="KQ965859">
    <property type="protein sequence ID" value="KXS09530.1"/>
    <property type="molecule type" value="Genomic_DNA"/>
</dbReference>
<evidence type="ECO:0000313" key="2">
    <source>
        <dbReference type="Proteomes" id="UP000070544"/>
    </source>
</evidence>
<reference evidence="1 2" key="1">
    <citation type="journal article" date="2015" name="Genome Biol. Evol.">
        <title>Phylogenomic analyses indicate that early fungi evolved digesting cell walls of algal ancestors of land plants.</title>
        <authorList>
            <person name="Chang Y."/>
            <person name="Wang S."/>
            <person name="Sekimoto S."/>
            <person name="Aerts A.L."/>
            <person name="Choi C."/>
            <person name="Clum A."/>
            <person name="LaButti K.M."/>
            <person name="Lindquist E.A."/>
            <person name="Yee Ngan C."/>
            <person name="Ohm R.A."/>
            <person name="Salamov A.A."/>
            <person name="Grigoriev I.V."/>
            <person name="Spatafora J.W."/>
            <person name="Berbee M.L."/>
        </authorList>
    </citation>
    <scope>NUCLEOTIDE SEQUENCE [LARGE SCALE GENOMIC DNA]</scope>
    <source>
        <strain evidence="1 2">JEL478</strain>
    </source>
</reference>
<dbReference type="OrthoDB" id="4476201at2759"/>
<name>A0A138ZYH1_GONPJ</name>